<name>A0AA42W640_9BURK</name>
<feature type="transmembrane region" description="Helical" evidence="7">
    <location>
        <begin position="55"/>
        <end position="73"/>
    </location>
</feature>
<comment type="similarity">
    <text evidence="2">Belongs to the polysaccharide synthase family.</text>
</comment>
<evidence type="ECO:0000256" key="3">
    <source>
        <dbReference type="ARBA" id="ARBA00022475"/>
    </source>
</evidence>
<dbReference type="RefSeq" id="WP_279853413.1">
    <property type="nucleotide sequence ID" value="NZ_JAOCIA010000053.1"/>
</dbReference>
<keyword evidence="3" id="KW-1003">Cell membrane</keyword>
<evidence type="ECO:0000256" key="7">
    <source>
        <dbReference type="SAM" id="Phobius"/>
    </source>
</evidence>
<keyword evidence="4 7" id="KW-0812">Transmembrane</keyword>
<dbReference type="InterPro" id="IPR050833">
    <property type="entry name" value="Poly_Biosynth_Transport"/>
</dbReference>
<evidence type="ECO:0000313" key="10">
    <source>
        <dbReference type="Proteomes" id="UP001161294"/>
    </source>
</evidence>
<evidence type="ECO:0000256" key="4">
    <source>
        <dbReference type="ARBA" id="ARBA00022692"/>
    </source>
</evidence>
<dbReference type="EMBL" id="JAOCJW010000050">
    <property type="protein sequence ID" value="MDH2007193.1"/>
    <property type="molecule type" value="Genomic_DNA"/>
</dbReference>
<feature type="transmembrane region" description="Helical" evidence="7">
    <location>
        <begin position="339"/>
        <end position="357"/>
    </location>
</feature>
<comment type="subcellular location">
    <subcellularLocation>
        <location evidence="1">Cell membrane</location>
        <topology evidence="1">Multi-pass membrane protein</topology>
    </subcellularLocation>
</comment>
<proteinExistence type="inferred from homology"/>
<keyword evidence="6 7" id="KW-0472">Membrane</keyword>
<evidence type="ECO:0000256" key="6">
    <source>
        <dbReference type="ARBA" id="ARBA00023136"/>
    </source>
</evidence>
<dbReference type="InterPro" id="IPR001132">
    <property type="entry name" value="SMAD_dom_Dwarfin-type"/>
</dbReference>
<dbReference type="GO" id="GO:0006355">
    <property type="term" value="P:regulation of DNA-templated transcription"/>
    <property type="evidence" value="ECO:0007669"/>
    <property type="project" value="InterPro"/>
</dbReference>
<dbReference type="AlphaFoldDB" id="A0AA42W640"/>
<protein>
    <recommendedName>
        <fullName evidence="8">MH2 domain-containing protein</fullName>
    </recommendedName>
</protein>
<feature type="transmembrane region" description="Helical" evidence="7">
    <location>
        <begin position="190"/>
        <end position="223"/>
    </location>
</feature>
<organism evidence="9 10">
    <name type="scientific">Comamonas aquatica</name>
    <dbReference type="NCBI Taxonomy" id="225991"/>
    <lineage>
        <taxon>Bacteria</taxon>
        <taxon>Pseudomonadati</taxon>
        <taxon>Pseudomonadota</taxon>
        <taxon>Betaproteobacteria</taxon>
        <taxon>Burkholderiales</taxon>
        <taxon>Comamonadaceae</taxon>
        <taxon>Comamonas</taxon>
    </lineage>
</organism>
<reference evidence="9" key="1">
    <citation type="submission" date="2022-09" db="EMBL/GenBank/DDBJ databases">
        <title>Intensive care unit water sources are persistently colonized with multi-drug resistant bacteria and are the site of extensive horizontal gene transfer of antibiotic resistance genes.</title>
        <authorList>
            <person name="Diorio-Toth L."/>
        </authorList>
    </citation>
    <scope>NUCLEOTIDE SEQUENCE</scope>
    <source>
        <strain evidence="9">GD03686</strain>
    </source>
</reference>
<feature type="transmembrane region" description="Helical" evidence="7">
    <location>
        <begin position="287"/>
        <end position="310"/>
    </location>
</feature>
<feature type="domain" description="MH2" evidence="8">
    <location>
        <begin position="442"/>
        <end position="455"/>
    </location>
</feature>
<feature type="transmembrane region" description="Helical" evidence="7">
    <location>
        <begin position="260"/>
        <end position="281"/>
    </location>
</feature>
<feature type="transmembrane region" description="Helical" evidence="7">
    <location>
        <begin position="116"/>
        <end position="136"/>
    </location>
</feature>
<feature type="transmembrane region" description="Helical" evidence="7">
    <location>
        <begin position="401"/>
        <end position="422"/>
    </location>
</feature>
<dbReference type="PANTHER" id="PTHR30250">
    <property type="entry name" value="PST FAMILY PREDICTED COLANIC ACID TRANSPORTER"/>
    <property type="match status" value="1"/>
</dbReference>
<feature type="transmembrane region" description="Helical" evidence="7">
    <location>
        <begin position="428"/>
        <end position="448"/>
    </location>
</feature>
<feature type="transmembrane region" description="Helical" evidence="7">
    <location>
        <begin position="148"/>
        <end position="170"/>
    </location>
</feature>
<comment type="caution">
    <text evidence="9">The sequence shown here is derived from an EMBL/GenBank/DDBJ whole genome shotgun (WGS) entry which is preliminary data.</text>
</comment>
<evidence type="ECO:0000256" key="5">
    <source>
        <dbReference type="ARBA" id="ARBA00022989"/>
    </source>
</evidence>
<dbReference type="PROSITE" id="PS51076">
    <property type="entry name" value="MH2"/>
    <property type="match status" value="1"/>
</dbReference>
<keyword evidence="5 7" id="KW-1133">Transmembrane helix</keyword>
<evidence type="ECO:0000313" key="9">
    <source>
        <dbReference type="EMBL" id="MDH2007193.1"/>
    </source>
</evidence>
<accession>A0AA42W640</accession>
<evidence type="ECO:0000256" key="2">
    <source>
        <dbReference type="ARBA" id="ARBA00007430"/>
    </source>
</evidence>
<dbReference type="GO" id="GO:0005886">
    <property type="term" value="C:plasma membrane"/>
    <property type="evidence" value="ECO:0007669"/>
    <property type="project" value="UniProtKB-SubCell"/>
</dbReference>
<gene>
    <name evidence="9" type="ORF">N5J23_16905</name>
</gene>
<sequence>MTTLGNFNVLARLKAFAGLDIHVLATVLFRAWGILAGSVTIILLPLFLSPIEQGFYYTFASVLALQVFFELGLNHVLTQLAGHSAAHLHRTADGSLQGDLRWRRKVVSLIALSNKWNAIMASIFAAAMLTGGIYFFAQRGTMSVNQWIVPWITLIIAAAVNLALSARLAICEGVGEVADVAQLRLRQSMVGYLILWAMLLSGQGLMASVAVPLTSAVFTAWWLWRHPRFKRLREEVAQATRVDAEEFEWRRDIFPLQWRIALSWASGYFIFNFITPVIFALQGPVEAGRLGLALTVFSAVSTIGISWIAAKIPTFSGHIARQERTALNTLFDHQLRRSLVATLVCSLGVVLAAYIAGQLSPKVLDRLPPLSSLLMLAVVTVTNAAVFAMAAYMRAHKEEPLLLQSIVTALLIGVGVFIGAHHSLQASVAAYAGATMFVSLPWCALIYFKYRSRIT</sequence>
<evidence type="ECO:0000256" key="1">
    <source>
        <dbReference type="ARBA" id="ARBA00004651"/>
    </source>
</evidence>
<dbReference type="Proteomes" id="UP001161294">
    <property type="component" value="Unassembled WGS sequence"/>
</dbReference>
<evidence type="ECO:0000259" key="8">
    <source>
        <dbReference type="PROSITE" id="PS51076"/>
    </source>
</evidence>
<dbReference type="PANTHER" id="PTHR30250:SF10">
    <property type="entry name" value="LIPOPOLYSACCHARIDE BIOSYNTHESIS PROTEIN WZXC"/>
    <property type="match status" value="1"/>
</dbReference>
<feature type="transmembrane region" description="Helical" evidence="7">
    <location>
        <begin position="29"/>
        <end position="48"/>
    </location>
</feature>
<feature type="transmembrane region" description="Helical" evidence="7">
    <location>
        <begin position="369"/>
        <end position="389"/>
    </location>
</feature>